<dbReference type="EMBL" id="QXHD01000004">
    <property type="protein sequence ID" value="NEZ58769.1"/>
    <property type="molecule type" value="Genomic_DNA"/>
</dbReference>
<reference evidence="1 2" key="1">
    <citation type="journal article" date="2020" name="Microb. Ecol.">
        <title>Ecogenomics of the Marine Benthic Filamentous Cyanobacterium Adonisia.</title>
        <authorList>
            <person name="Walter J.M."/>
            <person name="Coutinho F.H."/>
            <person name="Leomil L."/>
            <person name="Hargreaves P.I."/>
            <person name="Campeao M.E."/>
            <person name="Vieira V.V."/>
            <person name="Silva B.S."/>
            <person name="Fistarol G.O."/>
            <person name="Salomon P.S."/>
            <person name="Sawabe T."/>
            <person name="Mino S."/>
            <person name="Hosokawa M."/>
            <person name="Miyashita H."/>
            <person name="Maruyama F."/>
            <person name="van Verk M.C."/>
            <person name="Dutilh B.E."/>
            <person name="Thompson C.C."/>
            <person name="Thompson F.L."/>
        </authorList>
    </citation>
    <scope>NUCLEOTIDE SEQUENCE [LARGE SCALE GENOMIC DNA]</scope>
    <source>
        <strain evidence="1 2">CCMR0081</strain>
    </source>
</reference>
<keyword evidence="2" id="KW-1185">Reference proteome</keyword>
<evidence type="ECO:0000313" key="2">
    <source>
        <dbReference type="Proteomes" id="UP000481033"/>
    </source>
</evidence>
<evidence type="ECO:0000313" key="1">
    <source>
        <dbReference type="EMBL" id="NEZ58769.1"/>
    </source>
</evidence>
<gene>
    <name evidence="1" type="ORF">DXZ20_24640</name>
</gene>
<comment type="caution">
    <text evidence="1">The sequence shown here is derived from an EMBL/GenBank/DDBJ whole genome shotgun (WGS) entry which is preliminary data.</text>
</comment>
<accession>A0A6M0RRN4</accession>
<protein>
    <submittedName>
        <fullName evidence="1">Uncharacterized protein</fullName>
    </submittedName>
</protein>
<dbReference type="RefSeq" id="WP_163701600.1">
    <property type="nucleotide sequence ID" value="NZ_QXHD01000004.1"/>
</dbReference>
<dbReference type="Proteomes" id="UP000481033">
    <property type="component" value="Unassembled WGS sequence"/>
</dbReference>
<sequence length="99" mass="11190">MTIAAAQKVLSLKNKLKRAANFSALLSINIWAKNKGLPPFFSVENGFNSGYRIDARGIGYEFSWKHFPGFPTFWLEHVQSGKKACFGLSEDIEQPRPRD</sequence>
<name>A0A6M0RRN4_9CYAN</name>
<proteinExistence type="predicted"/>
<dbReference type="AlphaFoldDB" id="A0A6M0RRN4"/>
<organism evidence="1 2">
    <name type="scientific">Adonisia turfae CCMR0081</name>
    <dbReference type="NCBI Taxonomy" id="2292702"/>
    <lineage>
        <taxon>Bacteria</taxon>
        <taxon>Bacillati</taxon>
        <taxon>Cyanobacteriota</taxon>
        <taxon>Adonisia</taxon>
        <taxon>Adonisia turfae</taxon>
    </lineage>
</organism>